<evidence type="ECO:0000256" key="1">
    <source>
        <dbReference type="SAM" id="MobiDB-lite"/>
    </source>
</evidence>
<feature type="chain" id="PRO_5022228847" evidence="2">
    <location>
        <begin position="18"/>
        <end position="344"/>
    </location>
</feature>
<feature type="region of interest" description="Disordered" evidence="1">
    <location>
        <begin position="90"/>
        <end position="112"/>
    </location>
</feature>
<keyword evidence="2" id="KW-0732">Signal</keyword>
<accession>A0A553PT83</accession>
<organism evidence="3 4">
    <name type="scientific">Tigriopus californicus</name>
    <name type="common">Marine copepod</name>
    <dbReference type="NCBI Taxonomy" id="6832"/>
    <lineage>
        <taxon>Eukaryota</taxon>
        <taxon>Metazoa</taxon>
        <taxon>Ecdysozoa</taxon>
        <taxon>Arthropoda</taxon>
        <taxon>Crustacea</taxon>
        <taxon>Multicrustacea</taxon>
        <taxon>Hexanauplia</taxon>
        <taxon>Copepoda</taxon>
        <taxon>Harpacticoida</taxon>
        <taxon>Harpacticidae</taxon>
        <taxon>Tigriopus</taxon>
    </lineage>
</organism>
<sequence length="344" mass="39941">MWLKVVPILSWFWIVDCATQIGFFTPQYAILDPSTGRTIRQKISRDQIQQYRELAISQREGRNLRPEREISSHYLSPLGDVVNEKEATKRFQKRQRDKKQRYQLPLSPHKPNPTYFHEGIGDHDSGLLTNSIHQDPESYSPASTPTFLRNTNVPNIFDSLKSTAFSDFGSGFFPYAELSADSVPTSPRVERNPLPVEEYTFVEAPTLSSYQTQNNENQFNGNQPAYKWRQRYPIYGRRKRSAQSDIFDDLSDAGRPQTRRQTSWVLLDPLTGRPRNNPYKAEPTSFQDESFLSQPSQRVTRFQPSPLLDEDVDSFPQNDSRESGRYNRQGAPIYRYYKKYPYSG</sequence>
<feature type="signal peptide" evidence="2">
    <location>
        <begin position="1"/>
        <end position="17"/>
    </location>
</feature>
<feature type="compositionally biased region" description="Basic residues" evidence="1">
    <location>
        <begin position="90"/>
        <end position="101"/>
    </location>
</feature>
<protein>
    <submittedName>
        <fullName evidence="3">Uncharacterized protein</fullName>
    </submittedName>
</protein>
<evidence type="ECO:0000256" key="2">
    <source>
        <dbReference type="SAM" id="SignalP"/>
    </source>
</evidence>
<dbReference type="EMBL" id="VCGU01000001">
    <property type="protein sequence ID" value="TRY80893.1"/>
    <property type="molecule type" value="Genomic_DNA"/>
</dbReference>
<feature type="compositionally biased region" description="Polar residues" evidence="1">
    <location>
        <begin position="284"/>
        <end position="303"/>
    </location>
</feature>
<evidence type="ECO:0000313" key="4">
    <source>
        <dbReference type="Proteomes" id="UP000318571"/>
    </source>
</evidence>
<keyword evidence="4" id="KW-1185">Reference proteome</keyword>
<dbReference type="AlphaFoldDB" id="A0A553PT83"/>
<name>A0A553PT83_TIGCA</name>
<dbReference type="Proteomes" id="UP000318571">
    <property type="component" value="Chromosome 12"/>
</dbReference>
<feature type="region of interest" description="Disordered" evidence="1">
    <location>
        <begin position="246"/>
        <end position="330"/>
    </location>
</feature>
<proteinExistence type="predicted"/>
<gene>
    <name evidence="3" type="ORF">TCAL_07754</name>
</gene>
<evidence type="ECO:0000313" key="3">
    <source>
        <dbReference type="EMBL" id="TRY80893.1"/>
    </source>
</evidence>
<comment type="caution">
    <text evidence="3">The sequence shown here is derived from an EMBL/GenBank/DDBJ whole genome shotgun (WGS) entry which is preliminary data.</text>
</comment>
<reference evidence="3 4" key="1">
    <citation type="journal article" date="2018" name="Nat. Ecol. Evol.">
        <title>Genomic signatures of mitonuclear coevolution across populations of Tigriopus californicus.</title>
        <authorList>
            <person name="Barreto F.S."/>
            <person name="Watson E.T."/>
            <person name="Lima T.G."/>
            <person name="Willett C.S."/>
            <person name="Edmands S."/>
            <person name="Li W."/>
            <person name="Burton R.S."/>
        </authorList>
    </citation>
    <scope>NUCLEOTIDE SEQUENCE [LARGE SCALE GENOMIC DNA]</scope>
    <source>
        <strain evidence="3 4">San Diego</strain>
    </source>
</reference>